<organism evidence="1 2">
    <name type="scientific">Genlisea aurea</name>
    <dbReference type="NCBI Taxonomy" id="192259"/>
    <lineage>
        <taxon>Eukaryota</taxon>
        <taxon>Viridiplantae</taxon>
        <taxon>Streptophyta</taxon>
        <taxon>Embryophyta</taxon>
        <taxon>Tracheophyta</taxon>
        <taxon>Spermatophyta</taxon>
        <taxon>Magnoliopsida</taxon>
        <taxon>eudicotyledons</taxon>
        <taxon>Gunneridae</taxon>
        <taxon>Pentapetalae</taxon>
        <taxon>asterids</taxon>
        <taxon>lamiids</taxon>
        <taxon>Lamiales</taxon>
        <taxon>Lentibulariaceae</taxon>
        <taxon>Genlisea</taxon>
    </lineage>
</organism>
<keyword evidence="2" id="KW-1185">Reference proteome</keyword>
<dbReference type="Proteomes" id="UP000015453">
    <property type="component" value="Unassembled WGS sequence"/>
</dbReference>
<protein>
    <submittedName>
        <fullName evidence="1">Uncharacterized protein</fullName>
    </submittedName>
</protein>
<proteinExistence type="predicted"/>
<dbReference type="OrthoDB" id="1898393at2759"/>
<dbReference type="EMBL" id="AUSU01000427">
    <property type="protein sequence ID" value="EPS73444.1"/>
    <property type="molecule type" value="Genomic_DNA"/>
</dbReference>
<dbReference type="PANTHER" id="PTHR31050:SF4">
    <property type="entry name" value="DUF1262 FAMILY PROTEIN (DUF1262)"/>
    <property type="match status" value="1"/>
</dbReference>
<gene>
    <name evidence="1" type="ORF">M569_01316</name>
</gene>
<comment type="caution">
    <text evidence="1">The sequence shown here is derived from an EMBL/GenBank/DDBJ whole genome shotgun (WGS) entry which is preliminary data.</text>
</comment>
<evidence type="ECO:0000313" key="2">
    <source>
        <dbReference type="Proteomes" id="UP000015453"/>
    </source>
</evidence>
<dbReference type="AlphaFoldDB" id="S8D113"/>
<name>S8D113_9LAMI</name>
<accession>S8D113</accession>
<sequence>MYVTRARSLYRRFSGSPPPADTLYSGNLIVSDRESSSSCCFGIDRSRRVETLPFPSDEVMQVIHTSLLKEVSVRNVWFLPVPDRPLSCNIYYIIKADGRRRGEAYTCSRTLSDEQMCCCPISRKDPETATFDPRNRYQQIEIKPYPSGGFFATPIESDGCPPSFLIKIGWEVRASRPLAPHVIEAPGLHRPTNRMRVPFSQLDIPLQSKRSTPVVLGRWYCPFLFIKEENLDVSDQMRKSFVYELSLKLWWERFYYVNENDGKQGNKVAVDARVKRLQCFVMGMEAEKEELRDESDGFIWFKVKDGRDRVGLNTALIEKLRRVQEMRGWFDLNAMNEARVCGNKEIDNGGVEWKKFGCYVLVESFVLRRMDGSFLISFNFKNIEKIECKWE</sequence>
<dbReference type="InterPro" id="IPR010683">
    <property type="entry name" value="DUF1262"/>
</dbReference>
<evidence type="ECO:0000313" key="1">
    <source>
        <dbReference type="EMBL" id="EPS73444.1"/>
    </source>
</evidence>
<dbReference type="PANTHER" id="PTHR31050">
    <property type="entry name" value="OS08G0413200 PROTEIN"/>
    <property type="match status" value="1"/>
</dbReference>
<dbReference type="Pfam" id="PF06880">
    <property type="entry name" value="DUF1262"/>
    <property type="match status" value="1"/>
</dbReference>
<reference evidence="1 2" key="1">
    <citation type="journal article" date="2013" name="BMC Genomics">
        <title>The miniature genome of a carnivorous plant Genlisea aurea contains a low number of genes and short non-coding sequences.</title>
        <authorList>
            <person name="Leushkin E.V."/>
            <person name="Sutormin R.A."/>
            <person name="Nabieva E.R."/>
            <person name="Penin A.A."/>
            <person name="Kondrashov A.S."/>
            <person name="Logacheva M.D."/>
        </authorList>
    </citation>
    <scope>NUCLEOTIDE SEQUENCE [LARGE SCALE GENOMIC DNA]</scope>
</reference>